<dbReference type="RefSeq" id="WP_014801840.1">
    <property type="nucleotide sequence ID" value="NC_018020.1"/>
</dbReference>
<reference evidence="1 2" key="1">
    <citation type="submission" date="2012-06" db="EMBL/GenBank/DDBJ databases">
        <title>The complete chromosome of genome of Turneriella parva DSM 21527.</title>
        <authorList>
            <consortium name="US DOE Joint Genome Institute (JGI-PGF)"/>
            <person name="Lucas S."/>
            <person name="Han J."/>
            <person name="Lapidus A."/>
            <person name="Bruce D."/>
            <person name="Goodwin L."/>
            <person name="Pitluck S."/>
            <person name="Peters L."/>
            <person name="Kyrpides N."/>
            <person name="Mavromatis K."/>
            <person name="Ivanova N."/>
            <person name="Mikhailova N."/>
            <person name="Chertkov O."/>
            <person name="Detter J.C."/>
            <person name="Tapia R."/>
            <person name="Han C."/>
            <person name="Land M."/>
            <person name="Hauser L."/>
            <person name="Markowitz V."/>
            <person name="Cheng J.-F."/>
            <person name="Hugenholtz P."/>
            <person name="Woyke T."/>
            <person name="Wu D."/>
            <person name="Gronow S."/>
            <person name="Wellnitz S."/>
            <person name="Brambilla E."/>
            <person name="Klenk H.-P."/>
            <person name="Eisen J.A."/>
        </authorList>
    </citation>
    <scope>NUCLEOTIDE SEQUENCE [LARGE SCALE GENOMIC DNA]</scope>
    <source>
        <strain evidence="2">ATCC BAA-1111 / DSM 21527 / NCTC 11395 / H</strain>
    </source>
</reference>
<dbReference type="EMBL" id="CP002959">
    <property type="protein sequence ID" value="AFM11322.1"/>
    <property type="molecule type" value="Genomic_DNA"/>
</dbReference>
<organism evidence="1 2">
    <name type="scientific">Turneriella parva (strain ATCC BAA-1111 / DSM 21527 / NCTC 11395 / H)</name>
    <name type="common">Leptospira parva</name>
    <dbReference type="NCBI Taxonomy" id="869212"/>
    <lineage>
        <taxon>Bacteria</taxon>
        <taxon>Pseudomonadati</taxon>
        <taxon>Spirochaetota</taxon>
        <taxon>Spirochaetia</taxon>
        <taxon>Leptospirales</taxon>
        <taxon>Leptospiraceae</taxon>
        <taxon>Turneriella</taxon>
    </lineage>
</organism>
<dbReference type="AlphaFoldDB" id="I4B215"/>
<dbReference type="HOGENOM" id="CLU_1618291_0_0_12"/>
<evidence type="ECO:0000313" key="2">
    <source>
        <dbReference type="Proteomes" id="UP000006048"/>
    </source>
</evidence>
<keyword evidence="2" id="KW-1185">Reference proteome</keyword>
<name>I4B215_TURPD</name>
<protein>
    <submittedName>
        <fullName evidence="1">Uncharacterized protein</fullName>
    </submittedName>
</protein>
<dbReference type="KEGG" id="tpx:Turpa_0670"/>
<accession>I4B215</accession>
<proteinExistence type="predicted"/>
<dbReference type="STRING" id="869212.Turpa_0670"/>
<evidence type="ECO:0000313" key="1">
    <source>
        <dbReference type="EMBL" id="AFM11322.1"/>
    </source>
</evidence>
<gene>
    <name evidence="1" type="ordered locus">Turpa_0670</name>
</gene>
<sequence>MPSARLTDTEALIAEFKSYETHELENLFSNTDASLRLEPGSYRGTWLKRIEHSGSYKPFNLVSQWLLFEVTPFGITFHADGTGIWYFFHPTFAAGEFRLTEEKSQWRNTDALTLRYDQASLPGFVRALLYDEIKPLSNLHAIGIGGFNEPTGEGDNFFFLLTPA</sequence>
<dbReference type="Proteomes" id="UP000006048">
    <property type="component" value="Chromosome"/>
</dbReference>